<name>A0A1V6TM47_9EURO</name>
<dbReference type="AlphaFoldDB" id="A0A1V6TM47"/>
<dbReference type="STRING" id="303698.A0A1V6TM47"/>
<comment type="subcellular location">
    <subcellularLocation>
        <location evidence="1">Membrane</location>
        <topology evidence="1">Multi-pass membrane protein</topology>
    </subcellularLocation>
</comment>
<feature type="transmembrane region" description="Helical" evidence="7">
    <location>
        <begin position="201"/>
        <end position="219"/>
    </location>
</feature>
<gene>
    <name evidence="9" type="ORF">PENSTE_c004G08898</name>
</gene>
<evidence type="ECO:0000256" key="2">
    <source>
        <dbReference type="ARBA" id="ARBA00022692"/>
    </source>
</evidence>
<comment type="similarity">
    <text evidence="5">Belongs to the SAT4 family.</text>
</comment>
<feature type="domain" description="Rhodopsin" evidence="8">
    <location>
        <begin position="203"/>
        <end position="261"/>
    </location>
</feature>
<organism evidence="9 10">
    <name type="scientific">Penicillium steckii</name>
    <dbReference type="NCBI Taxonomy" id="303698"/>
    <lineage>
        <taxon>Eukaryota</taxon>
        <taxon>Fungi</taxon>
        <taxon>Dikarya</taxon>
        <taxon>Ascomycota</taxon>
        <taxon>Pezizomycotina</taxon>
        <taxon>Eurotiomycetes</taxon>
        <taxon>Eurotiomycetidae</taxon>
        <taxon>Eurotiales</taxon>
        <taxon>Aspergillaceae</taxon>
        <taxon>Penicillium</taxon>
    </lineage>
</organism>
<evidence type="ECO:0000256" key="5">
    <source>
        <dbReference type="ARBA" id="ARBA00038359"/>
    </source>
</evidence>
<evidence type="ECO:0000256" key="3">
    <source>
        <dbReference type="ARBA" id="ARBA00022989"/>
    </source>
</evidence>
<evidence type="ECO:0000256" key="1">
    <source>
        <dbReference type="ARBA" id="ARBA00004141"/>
    </source>
</evidence>
<feature type="domain" description="Rhodopsin" evidence="8">
    <location>
        <begin position="61"/>
        <end position="190"/>
    </location>
</feature>
<evidence type="ECO:0000256" key="6">
    <source>
        <dbReference type="SAM" id="MobiDB-lite"/>
    </source>
</evidence>
<keyword evidence="4 7" id="KW-0472">Membrane</keyword>
<dbReference type="EMBL" id="MLKD01000004">
    <property type="protein sequence ID" value="OQE27438.1"/>
    <property type="molecule type" value="Genomic_DNA"/>
</dbReference>
<evidence type="ECO:0000256" key="7">
    <source>
        <dbReference type="SAM" id="Phobius"/>
    </source>
</evidence>
<keyword evidence="2 7" id="KW-0812">Transmembrane</keyword>
<evidence type="ECO:0000313" key="9">
    <source>
        <dbReference type="EMBL" id="OQE27438.1"/>
    </source>
</evidence>
<reference evidence="10" key="1">
    <citation type="journal article" date="2017" name="Nat. Microbiol.">
        <title>Global analysis of biosynthetic gene clusters reveals vast potential of secondary metabolite production in Penicillium species.</title>
        <authorList>
            <person name="Nielsen J.C."/>
            <person name="Grijseels S."/>
            <person name="Prigent S."/>
            <person name="Ji B."/>
            <person name="Dainat J."/>
            <person name="Nielsen K.F."/>
            <person name="Frisvad J.C."/>
            <person name="Workman M."/>
            <person name="Nielsen J."/>
        </authorList>
    </citation>
    <scope>NUCLEOTIDE SEQUENCE [LARGE SCALE GENOMIC DNA]</scope>
    <source>
        <strain evidence="10">IBT 24891</strain>
    </source>
</reference>
<keyword evidence="10" id="KW-1185">Reference proteome</keyword>
<accession>A0A1V6TM47</accession>
<feature type="transmembrane region" description="Helical" evidence="7">
    <location>
        <begin position="144"/>
        <end position="168"/>
    </location>
</feature>
<protein>
    <recommendedName>
        <fullName evidence="8">Rhodopsin domain-containing protein</fullName>
    </recommendedName>
</protein>
<dbReference type="OrthoDB" id="4525788at2759"/>
<dbReference type="InterPro" id="IPR052337">
    <property type="entry name" value="SAT4-like"/>
</dbReference>
<feature type="compositionally biased region" description="Polar residues" evidence="6">
    <location>
        <begin position="283"/>
        <end position="301"/>
    </location>
</feature>
<dbReference type="PANTHER" id="PTHR33048:SF47">
    <property type="entry name" value="INTEGRAL MEMBRANE PROTEIN-RELATED"/>
    <property type="match status" value="1"/>
</dbReference>
<evidence type="ECO:0000256" key="4">
    <source>
        <dbReference type="ARBA" id="ARBA00023136"/>
    </source>
</evidence>
<feature type="transmembrane region" description="Helical" evidence="7">
    <location>
        <begin position="239"/>
        <end position="258"/>
    </location>
</feature>
<feature type="transmembrane region" description="Helical" evidence="7">
    <location>
        <begin position="20"/>
        <end position="37"/>
    </location>
</feature>
<dbReference type="Proteomes" id="UP000191285">
    <property type="component" value="Unassembled WGS sequence"/>
</dbReference>
<evidence type="ECO:0000259" key="8">
    <source>
        <dbReference type="Pfam" id="PF20684"/>
    </source>
</evidence>
<dbReference type="InterPro" id="IPR049326">
    <property type="entry name" value="Rhodopsin_dom_fungi"/>
</dbReference>
<dbReference type="Pfam" id="PF20684">
    <property type="entry name" value="Fung_rhodopsin"/>
    <property type="match status" value="2"/>
</dbReference>
<feature type="region of interest" description="Disordered" evidence="6">
    <location>
        <begin position="269"/>
        <end position="303"/>
    </location>
</feature>
<feature type="transmembrane region" description="Helical" evidence="7">
    <location>
        <begin position="100"/>
        <end position="124"/>
    </location>
</feature>
<sequence length="331" mass="36477">MSTIPTVLGAHGTPTLVNTIRGITLTLAGLTVVVCGIRLYLRKFVLHSFGIDDYFVVLSLIVYIANTTYLTVAASVKISITLFLMRVFPTKSIRWSGWGIIIFIVVLALSGSLAMVFQCVPIPATWDKTITEKKCFSDNTLFGITMYQAVLMFVLDMVIICLPMPSIWRLQMPVRRRASITVLFALGELKTTMFLDISGRFSFVYGAGILSCVAALIRLPTLVFQNDGGDYTHDIGKSLLWIVVEYNVALLVGSLPTLRKLTIFRRAFGSSPSSDESGVRSGTPFSSGQYPLQKTSRNSRSLGKFGLGLGTMGLEESESRERIFEVPVNTR</sequence>
<dbReference type="PANTHER" id="PTHR33048">
    <property type="entry name" value="PTH11-LIKE INTEGRAL MEMBRANE PROTEIN (AFU_ORTHOLOGUE AFUA_5G11245)"/>
    <property type="match status" value="1"/>
</dbReference>
<keyword evidence="3 7" id="KW-1133">Transmembrane helix</keyword>
<dbReference type="GO" id="GO:0016020">
    <property type="term" value="C:membrane"/>
    <property type="evidence" value="ECO:0007669"/>
    <property type="project" value="UniProtKB-SubCell"/>
</dbReference>
<proteinExistence type="inferred from homology"/>
<comment type="caution">
    <text evidence="9">The sequence shown here is derived from an EMBL/GenBank/DDBJ whole genome shotgun (WGS) entry which is preliminary data.</text>
</comment>
<evidence type="ECO:0000313" key="10">
    <source>
        <dbReference type="Proteomes" id="UP000191285"/>
    </source>
</evidence>